<name>G7YJ71_CLOSI</name>
<dbReference type="Proteomes" id="UP000008909">
    <property type="component" value="Unassembled WGS sequence"/>
</dbReference>
<keyword evidence="2" id="KW-1185">Reference proteome</keyword>
<organism evidence="1 2">
    <name type="scientific">Clonorchis sinensis</name>
    <name type="common">Chinese liver fluke</name>
    <dbReference type="NCBI Taxonomy" id="79923"/>
    <lineage>
        <taxon>Eukaryota</taxon>
        <taxon>Metazoa</taxon>
        <taxon>Spiralia</taxon>
        <taxon>Lophotrochozoa</taxon>
        <taxon>Platyhelminthes</taxon>
        <taxon>Trematoda</taxon>
        <taxon>Digenea</taxon>
        <taxon>Opisthorchiida</taxon>
        <taxon>Opisthorchiata</taxon>
        <taxon>Opisthorchiidae</taxon>
        <taxon>Clonorchis</taxon>
    </lineage>
</organism>
<evidence type="ECO:0000313" key="1">
    <source>
        <dbReference type="EMBL" id="GAA53004.1"/>
    </source>
</evidence>
<dbReference type="EMBL" id="DF143398">
    <property type="protein sequence ID" value="GAA53004.1"/>
    <property type="molecule type" value="Genomic_DNA"/>
</dbReference>
<proteinExistence type="predicted"/>
<sequence length="393" mass="43977">MGVECATNTRVSTKSLRSRCLMKSRDLLVGGTVFELCIRGNFGSLSYAGRCQLNGYQKTSSMSMASPDFLGTPDSTCVCLLLSSPSFWANAAKTCSAQPHLRNPRPNNLDNNDLTELLELITFRPTIQKDHNKHRTNGKQRVQDNKPNITEPDWIDVGVPTDLDVNVGHGILMASWNYTSNCVEPSRSATFYLMPYDEFGQQTGSPLVTATTTKDITFLTFRKCRPVFLGVRPIYGHINSVEARKQFTIPAPGFPTNLTASFLRGVLTVSWQYVSECRSNWFVVTMKIKSRQETATQTSLKKAVYSSLPECVPLEFSVHGVNEFGDGDKARMQYVLGGSMRFMENRQYDHVGSQCTTREGDYQQATWSTELIQELTDMKVVGILEFPSHNILP</sequence>
<gene>
    <name evidence="1" type="ORF">CLF_109303</name>
</gene>
<protein>
    <submittedName>
        <fullName evidence="1">Uncharacterized protein</fullName>
    </submittedName>
</protein>
<accession>G7YJ71</accession>
<dbReference type="AlphaFoldDB" id="G7YJ71"/>
<reference key="2">
    <citation type="submission" date="2011-10" db="EMBL/GenBank/DDBJ databases">
        <title>The genome and transcriptome sequence of Clonorchis sinensis provide insights into the carcinogenic liver fluke.</title>
        <authorList>
            <person name="Wang X."/>
            <person name="Huang Y."/>
            <person name="Chen W."/>
            <person name="Liu H."/>
            <person name="Guo L."/>
            <person name="Chen Y."/>
            <person name="Luo F."/>
            <person name="Zhou W."/>
            <person name="Sun J."/>
            <person name="Mao Q."/>
            <person name="Liang P."/>
            <person name="Zhou C."/>
            <person name="Tian Y."/>
            <person name="Men J."/>
            <person name="Lv X."/>
            <person name="Huang L."/>
            <person name="Zhou J."/>
            <person name="Hu Y."/>
            <person name="Li R."/>
            <person name="Zhang F."/>
            <person name="Lei H."/>
            <person name="Li X."/>
            <person name="Hu X."/>
            <person name="Liang C."/>
            <person name="Xu J."/>
            <person name="Wu Z."/>
            <person name="Yu X."/>
        </authorList>
    </citation>
    <scope>NUCLEOTIDE SEQUENCE</scope>
    <source>
        <strain>Henan</strain>
    </source>
</reference>
<dbReference type="SUPFAM" id="SSF49265">
    <property type="entry name" value="Fibronectin type III"/>
    <property type="match status" value="1"/>
</dbReference>
<evidence type="ECO:0000313" key="2">
    <source>
        <dbReference type="Proteomes" id="UP000008909"/>
    </source>
</evidence>
<reference evidence="1" key="1">
    <citation type="journal article" date="2011" name="Genome Biol.">
        <title>The draft genome of the carcinogenic human liver fluke Clonorchis sinensis.</title>
        <authorList>
            <person name="Wang X."/>
            <person name="Chen W."/>
            <person name="Huang Y."/>
            <person name="Sun J."/>
            <person name="Men J."/>
            <person name="Liu H."/>
            <person name="Luo F."/>
            <person name="Guo L."/>
            <person name="Lv X."/>
            <person name="Deng C."/>
            <person name="Zhou C."/>
            <person name="Fan Y."/>
            <person name="Li X."/>
            <person name="Huang L."/>
            <person name="Hu Y."/>
            <person name="Liang C."/>
            <person name="Hu X."/>
            <person name="Xu J."/>
            <person name="Yu X."/>
        </authorList>
    </citation>
    <scope>NUCLEOTIDE SEQUENCE [LARGE SCALE GENOMIC DNA]</scope>
    <source>
        <strain evidence="1">Henan</strain>
    </source>
</reference>
<dbReference type="InterPro" id="IPR036116">
    <property type="entry name" value="FN3_sf"/>
</dbReference>